<reference evidence="7" key="1">
    <citation type="submission" date="2022-07" db="EMBL/GenBank/DDBJ databases">
        <title>Arcobacter roscoffensis sp. nov., a marine bacterium isolated from coastal seawater collected from Roscoff, France.</title>
        <authorList>
            <person name="Pascual J."/>
            <person name="Lepeaux C."/>
            <person name="Methner A."/>
            <person name="Overmann J."/>
        </authorList>
    </citation>
    <scope>NUCLEOTIDE SEQUENCE</scope>
    <source>
        <strain evidence="7">ARW1-2F2</strain>
    </source>
</reference>
<dbReference type="PROSITE" id="PS51724">
    <property type="entry name" value="SPOR"/>
    <property type="match status" value="1"/>
</dbReference>
<evidence type="ECO:0000256" key="5">
    <source>
        <dbReference type="RuleBase" id="RU003495"/>
    </source>
</evidence>
<evidence type="ECO:0000313" key="8">
    <source>
        <dbReference type="Proteomes" id="UP001060012"/>
    </source>
</evidence>
<proteinExistence type="inferred from homology"/>
<dbReference type="InterPro" id="IPR034718">
    <property type="entry name" value="RlpA"/>
</dbReference>
<dbReference type="Gene3D" id="2.40.40.10">
    <property type="entry name" value="RlpA-like domain"/>
    <property type="match status" value="1"/>
</dbReference>
<dbReference type="NCBIfam" id="TIGR00413">
    <property type="entry name" value="rlpA"/>
    <property type="match status" value="1"/>
</dbReference>
<dbReference type="Gene3D" id="3.30.70.1070">
    <property type="entry name" value="Sporulation related repeat"/>
    <property type="match status" value="1"/>
</dbReference>
<name>A0ABY5E2V1_9BACT</name>
<dbReference type="EMBL" id="CP100595">
    <property type="protein sequence ID" value="UTJ05470.1"/>
    <property type="molecule type" value="Genomic_DNA"/>
</dbReference>
<keyword evidence="4" id="KW-0449">Lipoprotein</keyword>
<evidence type="ECO:0000256" key="1">
    <source>
        <dbReference type="ARBA" id="ARBA00022729"/>
    </source>
</evidence>
<evidence type="ECO:0000259" key="6">
    <source>
        <dbReference type="PROSITE" id="PS51724"/>
    </source>
</evidence>
<keyword evidence="1" id="KW-0732">Signal</keyword>
<sequence length="310" mass="34200">MSFLNKTIKYGLNSSIVIGAIIFTGCSSKQSSYSGGSYTPADISKVYKQTSNTKIRNSKAMHRATLKPYSVFGVRYYPKVENVGQELRGIASWYGPKFHAKKTSNGEIYNMYAMTAAHKTLPMNTMVRVDNLENGKSAIVRINDRGPFVAGRIIDLSNKAAHAIDMVRKGTVQVKVTVLGYNGELENHDAPTAEPVFTNIAKKQETNIGTPVIQPKPVVEKLEPMKIEEKTIVSGGKYNIQVGAFGRLEGAMQTKAKYEALTNGNYNVKVEKILSGGRYLHKVFITGFDSYNHAQLFKDSNGLNGMILEK</sequence>
<dbReference type="CDD" id="cd22268">
    <property type="entry name" value="DPBB_RlpA-like"/>
    <property type="match status" value="1"/>
</dbReference>
<evidence type="ECO:0000313" key="7">
    <source>
        <dbReference type="EMBL" id="UTJ05470.1"/>
    </source>
</evidence>
<evidence type="ECO:0000256" key="2">
    <source>
        <dbReference type="ARBA" id="ARBA00023239"/>
    </source>
</evidence>
<comment type="subcellular location">
    <subcellularLocation>
        <location evidence="4">Cell membrane</location>
        <topology evidence="4">Lipid-anchor</topology>
    </subcellularLocation>
</comment>
<dbReference type="PANTHER" id="PTHR34183:SF1">
    <property type="entry name" value="ENDOLYTIC PEPTIDOGLYCAN TRANSGLYCOSYLASE RLPA"/>
    <property type="match status" value="1"/>
</dbReference>
<dbReference type="InterPro" id="IPR036680">
    <property type="entry name" value="SPOR-like_sf"/>
</dbReference>
<dbReference type="HAMAP" id="MF_02071">
    <property type="entry name" value="RlpA"/>
    <property type="match status" value="1"/>
</dbReference>
<keyword evidence="4" id="KW-1003">Cell membrane</keyword>
<keyword evidence="3 4" id="KW-0961">Cell wall biogenesis/degradation</keyword>
<protein>
    <recommendedName>
        <fullName evidence="4">Probable endolytic peptidoglycan transglycosylase RlpA</fullName>
        <ecNumber evidence="4">4.2.2.-</ecNumber>
    </recommendedName>
</protein>
<dbReference type="SUPFAM" id="SSF50685">
    <property type="entry name" value="Barwin-like endoglucanases"/>
    <property type="match status" value="1"/>
</dbReference>
<dbReference type="PANTHER" id="PTHR34183">
    <property type="entry name" value="ENDOLYTIC PEPTIDOGLYCAN TRANSGLYCOSYLASE RLPA"/>
    <property type="match status" value="1"/>
</dbReference>
<keyword evidence="8" id="KW-1185">Reference proteome</keyword>
<gene>
    <name evidence="4" type="primary">rlpA</name>
    <name evidence="7" type="ORF">NJU99_09340</name>
</gene>
<keyword evidence="4" id="KW-0472">Membrane</keyword>
<organism evidence="7 8">
    <name type="scientific">Arcobacter roscoffensis</name>
    <dbReference type="NCBI Taxonomy" id="2961520"/>
    <lineage>
        <taxon>Bacteria</taxon>
        <taxon>Pseudomonadati</taxon>
        <taxon>Campylobacterota</taxon>
        <taxon>Epsilonproteobacteria</taxon>
        <taxon>Campylobacterales</taxon>
        <taxon>Arcobacteraceae</taxon>
        <taxon>Arcobacter</taxon>
    </lineage>
</organism>
<dbReference type="EC" id="4.2.2.-" evidence="4"/>
<evidence type="ECO:0000256" key="3">
    <source>
        <dbReference type="ARBA" id="ARBA00023316"/>
    </source>
</evidence>
<dbReference type="InterPro" id="IPR007730">
    <property type="entry name" value="SPOR-like_dom"/>
</dbReference>
<accession>A0ABY5E2V1</accession>
<dbReference type="Pfam" id="PF03330">
    <property type="entry name" value="DPBB_1"/>
    <property type="match status" value="1"/>
</dbReference>
<dbReference type="InterPro" id="IPR012997">
    <property type="entry name" value="RplA"/>
</dbReference>
<dbReference type="Proteomes" id="UP001060012">
    <property type="component" value="Chromosome"/>
</dbReference>
<dbReference type="Pfam" id="PF05036">
    <property type="entry name" value="SPOR"/>
    <property type="match status" value="1"/>
</dbReference>
<comment type="function">
    <text evidence="4">Lytic transglycosylase with a strong preference for naked glycan strands that lack stem peptides.</text>
</comment>
<dbReference type="RefSeq" id="WP_254575651.1">
    <property type="nucleotide sequence ID" value="NZ_CP100595.1"/>
</dbReference>
<dbReference type="InterPro" id="IPR036908">
    <property type="entry name" value="RlpA-like_sf"/>
</dbReference>
<dbReference type="PROSITE" id="PS51257">
    <property type="entry name" value="PROKAR_LIPOPROTEIN"/>
    <property type="match status" value="1"/>
</dbReference>
<feature type="domain" description="SPOR" evidence="6">
    <location>
        <begin position="232"/>
        <end position="310"/>
    </location>
</feature>
<keyword evidence="4" id="KW-0564">Palmitate</keyword>
<dbReference type="SUPFAM" id="SSF110997">
    <property type="entry name" value="Sporulation related repeat"/>
    <property type="match status" value="1"/>
</dbReference>
<evidence type="ECO:0000256" key="4">
    <source>
        <dbReference type="HAMAP-Rule" id="MF_02071"/>
    </source>
</evidence>
<dbReference type="InterPro" id="IPR009009">
    <property type="entry name" value="RlpA-like_DPBB"/>
</dbReference>
<comment type="similarity">
    <text evidence="4 5">Belongs to the RlpA family.</text>
</comment>
<keyword evidence="2 4" id="KW-0456">Lyase</keyword>